<feature type="region of interest" description="Disordered" evidence="4">
    <location>
        <begin position="1007"/>
        <end position="1048"/>
    </location>
</feature>
<dbReference type="EMBL" id="CAACVR010000007">
    <property type="protein sequence ID" value="VEU20782.1"/>
    <property type="molecule type" value="Genomic_DNA"/>
</dbReference>
<name>A0A448YIK2_BRENA</name>
<dbReference type="PANTHER" id="PTHR45738:SF5">
    <property type="entry name" value="POLYPHOSPHOINOSITIDE PHOSPHATASE"/>
    <property type="match status" value="1"/>
</dbReference>
<dbReference type="GO" id="GO:0046856">
    <property type="term" value="P:phosphatidylinositol dephosphorylation"/>
    <property type="evidence" value="ECO:0007669"/>
    <property type="project" value="InterPro"/>
</dbReference>
<keyword evidence="3" id="KW-0472">Membrane</keyword>
<evidence type="ECO:0000313" key="7">
    <source>
        <dbReference type="Proteomes" id="UP000290900"/>
    </source>
</evidence>
<reference evidence="6 7" key="1">
    <citation type="submission" date="2018-12" db="EMBL/GenBank/DDBJ databases">
        <authorList>
            <person name="Tiukova I."/>
            <person name="Dainat J."/>
        </authorList>
    </citation>
    <scope>NUCLEOTIDE SEQUENCE [LARGE SCALE GENOMIC DNA]</scope>
</reference>
<feature type="compositionally biased region" description="Polar residues" evidence="4">
    <location>
        <begin position="1082"/>
        <end position="1093"/>
    </location>
</feature>
<keyword evidence="2" id="KW-0378">Hydrolase</keyword>
<feature type="domain" description="SAC" evidence="5">
    <location>
        <begin position="214"/>
        <end position="576"/>
    </location>
</feature>
<dbReference type="AlphaFoldDB" id="A0A448YIK2"/>
<dbReference type="FunCoup" id="A0A448YIK2">
    <property type="interactions" value="771"/>
</dbReference>
<dbReference type="InterPro" id="IPR002013">
    <property type="entry name" value="SAC_dom"/>
</dbReference>
<dbReference type="PROSITE" id="PS50275">
    <property type="entry name" value="SAC"/>
    <property type="match status" value="1"/>
</dbReference>
<dbReference type="OrthoDB" id="405996at2759"/>
<accession>A0A448YIK2</accession>
<evidence type="ECO:0000256" key="4">
    <source>
        <dbReference type="SAM" id="MobiDB-lite"/>
    </source>
</evidence>
<evidence type="ECO:0000313" key="6">
    <source>
        <dbReference type="EMBL" id="VEU20782.1"/>
    </source>
</evidence>
<keyword evidence="7" id="KW-1185">Reference proteome</keyword>
<feature type="compositionally biased region" description="Low complexity" evidence="4">
    <location>
        <begin position="31"/>
        <end position="62"/>
    </location>
</feature>
<sequence length="1142" mass="130161">MPDVACNINELNGSMTSVAGPVVVHQDRESQSNPQPISQPQPTTQSQPPSQPQSLPQSQTQIQTVTEPLATTKPKKFGLTKYTVYVTSRRMYVVGSNTRETVFRILEIDLTSQEKLIIMEDNVYFNRTEIMDVLNGLEESSEGGLTKKITAVGLLGFIRFTKYHYLLVVTKRRPVGVLGGHYLYHIDGTELIPVSNNPKRPARNSEEARYLQTFMGIDLSKTFYYSYTYDLTNTLQVNSLRYKTHSLGLNDNDIAHDFEYNDRFVWNSHLLDPVLSTFDRMYDWFQPIIHGFIDQVKISIFDAEVYVTLIARRSHHFAGARFFKRGVNDSGNVANEVETEQIVSDMLTTCFHDPGAGFFNNSRFTAFVQHRGSIPLSWSQATAPNIRMTKPPIELNVIDPFYSAAALHFDNIFKRYGAPVQILNLIKQKEKTPRETKLATEFENCIHYLNHFLPSDKRIEYTAWDMSRASKSHGQDVITYLENYSDHTLRTTGIFHNGRTLEETELQQGICRTNCIDCLDRTNTAQFVIGKRALGYQLYALGFTKQKYLEYDSDAINIWTELFHDHGDTIALQYGGSHLVNTLQTYRKIDQWSSHSRDMIESVKRFYSNSFMDAQRQDAINLFLGNYVYKEGHPMLWDLNTDYYLHHNYVEVSLNYRPSYTHWFSDNNLADQKKELMQLQMERKSELFNRLQKVVALNIEPLPGFYDNYWNNKYPPRELTSFNELFEFNMNSTLRYSGESIPNSANKESSPSNVSSFSMNLATRMTGQSGETTYQSSQLAVNSEDSTKRYISPFKSRKPHRELRLELGMRAEEEGVSASESWEGDESLESFNLVGLKFSHEEYHKVEKSHHELDKLLDCSSNGIRMSIKDTKALPVISELYNLPAMEGEFNYLDEMYLDDDASPSVSIESSQTENGEEEVFDHIRKEYRDATPMISGVDLECYKKSVQVGHNSTVLKQDPRAPDDGHIGDLCSEYSQLLRPVIRGSDMDVYRQFADCMNDWKVENARSDGMNSELSGRGASVERTSSVDREVTEHLKLDDERNESGYQPNTMSVLYHAAGPSYFSFKDNNHDAKSVDDNVAPTKSDTSVTPSPTKDKSDSPVGSTVDNNSSSTSSSGIVGGLRNDDLLNSPFSHTNGPRDLI</sequence>
<dbReference type="GO" id="GO:0012505">
    <property type="term" value="C:endomembrane system"/>
    <property type="evidence" value="ECO:0007669"/>
    <property type="project" value="UniProtKB-SubCell"/>
</dbReference>
<protein>
    <submittedName>
        <fullName evidence="6">DEKNAAC101669</fullName>
    </submittedName>
</protein>
<dbReference type="PANTHER" id="PTHR45738">
    <property type="entry name" value="POLYPHOSPHOINOSITIDE PHOSPHATASE"/>
    <property type="match status" value="1"/>
</dbReference>
<feature type="compositionally biased region" description="Basic and acidic residues" evidence="4">
    <location>
        <begin position="1026"/>
        <end position="1044"/>
    </location>
</feature>
<dbReference type="STRING" id="13370.A0A448YIK2"/>
<dbReference type="InParanoid" id="A0A448YIK2"/>
<evidence type="ECO:0000256" key="3">
    <source>
        <dbReference type="ARBA" id="ARBA00023136"/>
    </source>
</evidence>
<evidence type="ECO:0000256" key="1">
    <source>
        <dbReference type="ARBA" id="ARBA00004308"/>
    </source>
</evidence>
<dbReference type="Pfam" id="PF02383">
    <property type="entry name" value="Syja_N"/>
    <property type="match status" value="1"/>
</dbReference>
<feature type="region of interest" description="Disordered" evidence="4">
    <location>
        <begin position="1069"/>
        <end position="1142"/>
    </location>
</feature>
<dbReference type="Proteomes" id="UP000290900">
    <property type="component" value="Unassembled WGS sequence"/>
</dbReference>
<feature type="compositionally biased region" description="Low complexity" evidence="4">
    <location>
        <begin position="1102"/>
        <end position="1117"/>
    </location>
</feature>
<dbReference type="GO" id="GO:0043813">
    <property type="term" value="F:phosphatidylinositol-3,5-bisphosphate 5-phosphatase activity"/>
    <property type="evidence" value="ECO:0007669"/>
    <property type="project" value="InterPro"/>
</dbReference>
<organism evidence="6 7">
    <name type="scientific">Brettanomyces naardenensis</name>
    <name type="common">Yeast</name>
    <dbReference type="NCBI Taxonomy" id="13370"/>
    <lineage>
        <taxon>Eukaryota</taxon>
        <taxon>Fungi</taxon>
        <taxon>Dikarya</taxon>
        <taxon>Ascomycota</taxon>
        <taxon>Saccharomycotina</taxon>
        <taxon>Pichiomycetes</taxon>
        <taxon>Pichiales</taxon>
        <taxon>Pichiaceae</taxon>
        <taxon>Brettanomyces</taxon>
    </lineage>
</organism>
<gene>
    <name evidence="6" type="ORF">BRENAR_LOCUS1517</name>
</gene>
<evidence type="ECO:0000256" key="2">
    <source>
        <dbReference type="ARBA" id="ARBA00022801"/>
    </source>
</evidence>
<feature type="region of interest" description="Disordered" evidence="4">
    <location>
        <begin position="16"/>
        <end position="62"/>
    </location>
</feature>
<evidence type="ECO:0000259" key="5">
    <source>
        <dbReference type="PROSITE" id="PS50275"/>
    </source>
</evidence>
<dbReference type="InterPro" id="IPR043573">
    <property type="entry name" value="Fig4-like"/>
</dbReference>
<comment type="subcellular location">
    <subcellularLocation>
        <location evidence="1">Endomembrane system</location>
    </subcellularLocation>
</comment>
<proteinExistence type="predicted"/>